<dbReference type="Gene3D" id="1.10.8.10">
    <property type="entry name" value="DNA helicase RuvA subunit, C-terminal domain"/>
    <property type="match status" value="1"/>
</dbReference>
<dbReference type="GO" id="GO:0000400">
    <property type="term" value="F:four-way junction DNA binding"/>
    <property type="evidence" value="ECO:0007669"/>
    <property type="project" value="UniProtKB-UniRule"/>
</dbReference>
<keyword evidence="5 6" id="KW-0234">DNA repair</keyword>
<comment type="subunit">
    <text evidence="6">Homotetramer. Forms an RuvA(8)-RuvB(12)-Holliday junction (HJ) complex. HJ DNA is sandwiched between 2 RuvA tetramers; dsDNA enters through RuvA and exits via RuvB. An RuvB hexamer assembles on each DNA strand where it exits the tetramer. Each RuvB hexamer is contacted by two RuvA subunits (via domain III) on 2 adjacent RuvB subunits; this complex drives branch migration. In the full resolvosome a probable DNA-RuvA(4)-RuvB(12)-RuvC(2) complex forms which resolves the HJ.</text>
</comment>
<feature type="domain" description="Helix-hairpin-helix DNA-binding motif class 1" evidence="7">
    <location>
        <begin position="108"/>
        <end position="127"/>
    </location>
</feature>
<protein>
    <recommendedName>
        <fullName evidence="6">Holliday junction branch migration complex subunit RuvA</fullName>
    </recommendedName>
</protein>
<keyword evidence="2 6" id="KW-0227">DNA damage</keyword>
<evidence type="ECO:0000256" key="4">
    <source>
        <dbReference type="ARBA" id="ARBA00023172"/>
    </source>
</evidence>
<dbReference type="InterPro" id="IPR010994">
    <property type="entry name" value="RuvA_2-like"/>
</dbReference>
<evidence type="ECO:0000256" key="3">
    <source>
        <dbReference type="ARBA" id="ARBA00023125"/>
    </source>
</evidence>
<evidence type="ECO:0000259" key="7">
    <source>
        <dbReference type="SMART" id="SM00278"/>
    </source>
</evidence>
<keyword evidence="3 6" id="KW-0238">DNA-binding</keyword>
<comment type="function">
    <text evidence="6">The RuvA-RuvB-RuvC complex processes Holliday junction (HJ) DNA during genetic recombination and DNA repair, while the RuvA-RuvB complex plays an important role in the rescue of blocked DNA replication forks via replication fork reversal (RFR). RuvA specifically binds to HJ cruciform DNA, conferring on it an open structure. The RuvB hexamer acts as an ATP-dependent pump, pulling dsDNA into and through the RuvAB complex. HJ branch migration allows RuvC to scan DNA until it finds its consensus sequence, where it cleaves and resolves the cruciform DNA.</text>
</comment>
<reference evidence="8 9" key="1">
    <citation type="submission" date="2018-06" db="EMBL/GenBank/DDBJ databases">
        <authorList>
            <consortium name="Pathogen Informatics"/>
            <person name="Doyle S."/>
        </authorList>
    </citation>
    <scope>NUCLEOTIDE SEQUENCE [LARGE SCALE GENOMIC DNA]</scope>
    <source>
        <strain evidence="8 9">NCTC10529</strain>
    </source>
</reference>
<dbReference type="Gene3D" id="1.10.150.20">
    <property type="entry name" value="5' to 3' exonuclease, C-terminal subdomain"/>
    <property type="match status" value="1"/>
</dbReference>
<dbReference type="InterPro" id="IPR000085">
    <property type="entry name" value="RuvA"/>
</dbReference>
<keyword evidence="8" id="KW-0378">Hydrolase</keyword>
<dbReference type="InterPro" id="IPR012340">
    <property type="entry name" value="NA-bd_OB-fold"/>
</dbReference>
<dbReference type="GO" id="GO:0048476">
    <property type="term" value="C:Holliday junction resolvase complex"/>
    <property type="evidence" value="ECO:0007669"/>
    <property type="project" value="UniProtKB-UniRule"/>
</dbReference>
<dbReference type="Gene3D" id="2.40.50.140">
    <property type="entry name" value="Nucleic acid-binding proteins"/>
    <property type="match status" value="1"/>
</dbReference>
<evidence type="ECO:0000313" key="9">
    <source>
        <dbReference type="Proteomes" id="UP000248598"/>
    </source>
</evidence>
<dbReference type="InterPro" id="IPR011114">
    <property type="entry name" value="RuvA_C"/>
</dbReference>
<dbReference type="GO" id="GO:0005524">
    <property type="term" value="F:ATP binding"/>
    <property type="evidence" value="ECO:0007669"/>
    <property type="project" value="InterPro"/>
</dbReference>
<dbReference type="GO" id="GO:0006310">
    <property type="term" value="P:DNA recombination"/>
    <property type="evidence" value="ECO:0007669"/>
    <property type="project" value="UniProtKB-UniRule"/>
</dbReference>
<dbReference type="GO" id="GO:0009378">
    <property type="term" value="F:four-way junction helicase activity"/>
    <property type="evidence" value="ECO:0007669"/>
    <property type="project" value="InterPro"/>
</dbReference>
<dbReference type="RefSeq" id="WP_032827805.1">
    <property type="nucleotide sequence ID" value="NZ_CP045141.1"/>
</dbReference>
<evidence type="ECO:0000256" key="1">
    <source>
        <dbReference type="ARBA" id="ARBA00022490"/>
    </source>
</evidence>
<evidence type="ECO:0000256" key="5">
    <source>
        <dbReference type="ARBA" id="ARBA00023204"/>
    </source>
</evidence>
<feature type="region of interest" description="Domain III" evidence="6">
    <location>
        <begin position="149"/>
        <end position="195"/>
    </location>
</feature>
<dbReference type="GeneID" id="93261886"/>
<feature type="domain" description="Helix-hairpin-helix DNA-binding motif class 1" evidence="7">
    <location>
        <begin position="73"/>
        <end position="92"/>
    </location>
</feature>
<keyword evidence="8" id="KW-0547">Nucleotide-binding</keyword>
<keyword evidence="1 6" id="KW-0963">Cytoplasm</keyword>
<accession>A0AAX2J2M8</accession>
<dbReference type="Proteomes" id="UP000248598">
    <property type="component" value="Chromosome 1"/>
</dbReference>
<comment type="subcellular location">
    <subcellularLocation>
        <location evidence="6">Cytoplasm</location>
    </subcellularLocation>
</comment>
<keyword evidence="8" id="KW-0067">ATP-binding</keyword>
<dbReference type="SMART" id="SM00278">
    <property type="entry name" value="HhH1"/>
    <property type="match status" value="2"/>
</dbReference>
<dbReference type="Pfam" id="PF14520">
    <property type="entry name" value="HHH_5"/>
    <property type="match status" value="1"/>
</dbReference>
<dbReference type="Pfam" id="PF01330">
    <property type="entry name" value="RuvA_N"/>
    <property type="match status" value="1"/>
</dbReference>
<dbReference type="HAMAP" id="MF_00031">
    <property type="entry name" value="DNA_HJ_migration_RuvA"/>
    <property type="match status" value="1"/>
</dbReference>
<comment type="domain">
    <text evidence="6">Has three domains with a flexible linker between the domains II and III and assumes an 'L' shape. Domain III is highly mobile and contacts RuvB.</text>
</comment>
<dbReference type="Pfam" id="PF07499">
    <property type="entry name" value="RuvA_C"/>
    <property type="match status" value="1"/>
</dbReference>
<gene>
    <name evidence="6 8" type="primary">ruvA</name>
    <name evidence="8" type="ORF">NCTC10529_00574</name>
</gene>
<dbReference type="CDD" id="cd14332">
    <property type="entry name" value="UBA_RuvA_C"/>
    <property type="match status" value="1"/>
</dbReference>
<dbReference type="GO" id="GO:0006281">
    <property type="term" value="P:DNA repair"/>
    <property type="evidence" value="ECO:0007669"/>
    <property type="project" value="UniProtKB-UniRule"/>
</dbReference>
<dbReference type="InterPro" id="IPR013849">
    <property type="entry name" value="DNA_helicase_Holl-junc_RuvA_I"/>
</dbReference>
<dbReference type="AlphaFoldDB" id="A0AAX2J2M8"/>
<comment type="caution">
    <text evidence="6">Lacks conserved residue(s) required for the propagation of feature annotation.</text>
</comment>
<dbReference type="SUPFAM" id="SSF46929">
    <property type="entry name" value="DNA helicase RuvA subunit, C-terminal domain"/>
    <property type="match status" value="1"/>
</dbReference>
<dbReference type="GO" id="GO:0005737">
    <property type="term" value="C:cytoplasm"/>
    <property type="evidence" value="ECO:0007669"/>
    <property type="project" value="UniProtKB-SubCell"/>
</dbReference>
<sequence length="195" mass="21036">MISRLRGMLLEKMPPQIVIDVNGVGYELDVSMQTFYALPALGETVQLYTYLVVREDAHLLFGFGDASERTTFRQLIKVSGIGAKTALGILSAMTTDELAQAIANEDVKRLSSAPGIGKKTAERMILELRGKLAHRGLGDLALFTPAADTDNRADVVSTLLALGYSEREAQAACKSLPNGVEVGEGVRLALKQLMK</sequence>
<dbReference type="GO" id="GO:0009379">
    <property type="term" value="C:Holliday junction helicase complex"/>
    <property type="evidence" value="ECO:0007669"/>
    <property type="project" value="InterPro"/>
</dbReference>
<dbReference type="InterPro" id="IPR003583">
    <property type="entry name" value="Hlx-hairpin-Hlx_DNA-bd_motif"/>
</dbReference>
<dbReference type="SUPFAM" id="SSF50249">
    <property type="entry name" value="Nucleic acid-binding proteins"/>
    <property type="match status" value="1"/>
</dbReference>
<feature type="region of interest" description="Domain I" evidence="6">
    <location>
        <begin position="1"/>
        <end position="64"/>
    </location>
</feature>
<evidence type="ECO:0000256" key="2">
    <source>
        <dbReference type="ARBA" id="ARBA00022763"/>
    </source>
</evidence>
<name>A0AAX2J2M8_KINKI</name>
<dbReference type="SUPFAM" id="SSF47781">
    <property type="entry name" value="RuvA domain 2-like"/>
    <property type="match status" value="1"/>
</dbReference>
<keyword evidence="4 6" id="KW-0233">DNA recombination</keyword>
<dbReference type="InterPro" id="IPR036267">
    <property type="entry name" value="RuvA_C_sf"/>
</dbReference>
<organism evidence="8 9">
    <name type="scientific">Kingella kingae</name>
    <dbReference type="NCBI Taxonomy" id="504"/>
    <lineage>
        <taxon>Bacteria</taxon>
        <taxon>Pseudomonadati</taxon>
        <taxon>Pseudomonadota</taxon>
        <taxon>Betaproteobacteria</taxon>
        <taxon>Neisseriales</taxon>
        <taxon>Neisseriaceae</taxon>
        <taxon>Kingella</taxon>
    </lineage>
</organism>
<dbReference type="NCBIfam" id="TIGR00084">
    <property type="entry name" value="ruvA"/>
    <property type="match status" value="1"/>
</dbReference>
<keyword evidence="8" id="KW-0347">Helicase</keyword>
<evidence type="ECO:0000256" key="6">
    <source>
        <dbReference type="HAMAP-Rule" id="MF_00031"/>
    </source>
</evidence>
<dbReference type="EMBL" id="LS483426">
    <property type="protein sequence ID" value="SQH24400.1"/>
    <property type="molecule type" value="Genomic_DNA"/>
</dbReference>
<proteinExistence type="inferred from homology"/>
<comment type="similarity">
    <text evidence="6">Belongs to the RuvA family.</text>
</comment>
<dbReference type="GO" id="GO:0016787">
    <property type="term" value="F:hydrolase activity"/>
    <property type="evidence" value="ECO:0007669"/>
    <property type="project" value="UniProtKB-KW"/>
</dbReference>
<evidence type="ECO:0000313" key="8">
    <source>
        <dbReference type="EMBL" id="SQH24400.1"/>
    </source>
</evidence>